<evidence type="ECO:0000313" key="1">
    <source>
        <dbReference type="EMBL" id="KAH0513092.1"/>
    </source>
</evidence>
<organism evidence="1 2">
    <name type="scientific">Microtus ochrogaster</name>
    <name type="common">Prairie vole</name>
    <dbReference type="NCBI Taxonomy" id="79684"/>
    <lineage>
        <taxon>Eukaryota</taxon>
        <taxon>Metazoa</taxon>
        <taxon>Chordata</taxon>
        <taxon>Craniata</taxon>
        <taxon>Vertebrata</taxon>
        <taxon>Euteleostomi</taxon>
        <taxon>Mammalia</taxon>
        <taxon>Eutheria</taxon>
        <taxon>Euarchontoglires</taxon>
        <taxon>Glires</taxon>
        <taxon>Rodentia</taxon>
        <taxon>Myomorpha</taxon>
        <taxon>Muroidea</taxon>
        <taxon>Cricetidae</taxon>
        <taxon>Arvicolinae</taxon>
        <taxon>Microtus</taxon>
    </lineage>
</organism>
<dbReference type="SUPFAM" id="SSF52540">
    <property type="entry name" value="P-loop containing nucleoside triphosphate hydrolases"/>
    <property type="match status" value="1"/>
</dbReference>
<sequence>MAQRLRILAALREVLSSISQQPHGGSQPSVMRSDALFWENYIHRIGCGSRFGRKGVAVNMVTEEDKRTLRDIEPFYNTSIKEMPLNVADLI</sequence>
<dbReference type="AlphaFoldDB" id="A0A8J6GMM0"/>
<dbReference type="Proteomes" id="UP000710432">
    <property type="component" value="Unassembled WGS sequence"/>
</dbReference>
<dbReference type="GO" id="GO:0004386">
    <property type="term" value="F:helicase activity"/>
    <property type="evidence" value="ECO:0007669"/>
    <property type="project" value="UniProtKB-KW"/>
</dbReference>
<proteinExistence type="predicted"/>
<evidence type="ECO:0000313" key="2">
    <source>
        <dbReference type="Proteomes" id="UP000710432"/>
    </source>
</evidence>
<keyword evidence="1" id="KW-0347">Helicase</keyword>
<gene>
    <name evidence="1" type="ORF">LTLLF_141915</name>
</gene>
<reference evidence="1" key="1">
    <citation type="submission" date="2020-03" db="EMBL/GenBank/DDBJ databases">
        <title>Studies in the Genomics of Life Span.</title>
        <authorList>
            <person name="Glass D."/>
        </authorList>
    </citation>
    <scope>NUCLEOTIDE SEQUENCE</scope>
    <source>
        <strain evidence="1">LTLLF</strain>
        <tissue evidence="1">Muscle</tissue>
    </source>
</reference>
<dbReference type="Gene3D" id="3.40.50.300">
    <property type="entry name" value="P-loop containing nucleotide triphosphate hydrolases"/>
    <property type="match status" value="1"/>
</dbReference>
<dbReference type="InterPro" id="IPR027417">
    <property type="entry name" value="P-loop_NTPase"/>
</dbReference>
<protein>
    <submittedName>
        <fullName evidence="1">ATP-dependent RNA helicase fal-1</fullName>
    </submittedName>
</protein>
<name>A0A8J6GMM0_MICOH</name>
<keyword evidence="1" id="KW-0067">ATP-binding</keyword>
<accession>A0A8J6GMM0</accession>
<keyword evidence="1" id="KW-0547">Nucleotide-binding</keyword>
<keyword evidence="1" id="KW-0378">Hydrolase</keyword>
<comment type="caution">
    <text evidence="1">The sequence shown here is derived from an EMBL/GenBank/DDBJ whole genome shotgun (WGS) entry which is preliminary data.</text>
</comment>
<dbReference type="EMBL" id="JAATJU010021664">
    <property type="protein sequence ID" value="KAH0513092.1"/>
    <property type="molecule type" value="Genomic_DNA"/>
</dbReference>